<reference evidence="3 4" key="1">
    <citation type="journal article" date="2016" name="Int. J. Syst. Evol. Microbiol.">
        <title>Nocardioides albidus sp. nov., an actinobacterium isolated from garden soil.</title>
        <authorList>
            <person name="Singh H."/>
            <person name="Du J."/>
            <person name="Trinh H."/>
            <person name="Won K."/>
            <person name="Yang J.E."/>
            <person name="Yin C."/>
            <person name="Kook M."/>
            <person name="Yi T.H."/>
        </authorList>
    </citation>
    <scope>NUCLEOTIDE SEQUENCE [LARGE SCALE GENOMIC DNA]</scope>
    <source>
        <strain evidence="3 4">CCTCC AB 2015297</strain>
    </source>
</reference>
<evidence type="ECO:0000259" key="2">
    <source>
        <dbReference type="PROSITE" id="PS50966"/>
    </source>
</evidence>
<evidence type="ECO:0000313" key="4">
    <source>
        <dbReference type="Proteomes" id="UP000313231"/>
    </source>
</evidence>
<protein>
    <recommendedName>
        <fullName evidence="2">SWIM-type domain-containing protein</fullName>
    </recommendedName>
</protein>
<keyword evidence="1" id="KW-0479">Metal-binding</keyword>
<name>A0A5C4W1K4_9ACTN</name>
<dbReference type="InterPro" id="IPR007527">
    <property type="entry name" value="Znf_SWIM"/>
</dbReference>
<dbReference type="OrthoDB" id="188274at2"/>
<keyword evidence="4" id="KW-1185">Reference proteome</keyword>
<keyword evidence="1" id="KW-0863">Zinc-finger</keyword>
<evidence type="ECO:0000313" key="3">
    <source>
        <dbReference type="EMBL" id="TNM42032.1"/>
    </source>
</evidence>
<comment type="caution">
    <text evidence="3">The sequence shown here is derived from an EMBL/GenBank/DDBJ whole genome shotgun (WGS) entry which is preliminary data.</text>
</comment>
<dbReference type="Proteomes" id="UP000313231">
    <property type="component" value="Unassembled WGS sequence"/>
</dbReference>
<keyword evidence="1" id="KW-0862">Zinc</keyword>
<dbReference type="PANTHER" id="PTHR38133">
    <property type="entry name" value="SLR1429 PROTEIN"/>
    <property type="match status" value="1"/>
</dbReference>
<sequence>MRTTFTRQTQPSRGVRSWWGKAWQRAVEEAAYSDAELRPGRTHARRGDVGAISVESGGLLAACRDGDDAWTVQVSLPVLEEPARRALVEVVAAEAGRIADLLAGNLAHDLVEHAEEVGVELLPYGGELVATCTCPHYLDPCPHAIAVLVQTGWLVDTDPLVLFALRGVDRDVLLADLHARAATGPGAPPVRTADLADDVELVVDAAVRAQRLVALFEAGAELPDGLV</sequence>
<gene>
    <name evidence="3" type="ORF">FHP29_08725</name>
</gene>
<accession>A0A5C4W1K4</accession>
<dbReference type="PANTHER" id="PTHR38133:SF1">
    <property type="entry name" value="SLR1429 PROTEIN"/>
    <property type="match status" value="1"/>
</dbReference>
<proteinExistence type="predicted"/>
<dbReference type="PROSITE" id="PS50966">
    <property type="entry name" value="ZF_SWIM"/>
    <property type="match status" value="1"/>
</dbReference>
<organism evidence="3 4">
    <name type="scientific">Nocardioides albidus</name>
    <dbReference type="NCBI Taxonomy" id="1517589"/>
    <lineage>
        <taxon>Bacteria</taxon>
        <taxon>Bacillati</taxon>
        <taxon>Actinomycetota</taxon>
        <taxon>Actinomycetes</taxon>
        <taxon>Propionibacteriales</taxon>
        <taxon>Nocardioidaceae</taxon>
        <taxon>Nocardioides</taxon>
    </lineage>
</organism>
<dbReference type="EMBL" id="VDMP01000021">
    <property type="protein sequence ID" value="TNM42032.1"/>
    <property type="molecule type" value="Genomic_DNA"/>
</dbReference>
<feature type="domain" description="SWIM-type" evidence="2">
    <location>
        <begin position="117"/>
        <end position="152"/>
    </location>
</feature>
<dbReference type="Pfam" id="PF04434">
    <property type="entry name" value="SWIM"/>
    <property type="match status" value="1"/>
</dbReference>
<dbReference type="AlphaFoldDB" id="A0A5C4W1K4"/>
<dbReference type="RefSeq" id="WP_139622472.1">
    <property type="nucleotide sequence ID" value="NZ_VDMP01000021.1"/>
</dbReference>
<evidence type="ECO:0000256" key="1">
    <source>
        <dbReference type="PROSITE-ProRule" id="PRU00325"/>
    </source>
</evidence>
<dbReference type="GO" id="GO:0008270">
    <property type="term" value="F:zinc ion binding"/>
    <property type="evidence" value="ECO:0007669"/>
    <property type="project" value="UniProtKB-KW"/>
</dbReference>